<evidence type="ECO:0000259" key="8">
    <source>
        <dbReference type="PROSITE" id="PS50042"/>
    </source>
</evidence>
<keyword evidence="3" id="KW-1003">Cell membrane</keyword>
<protein>
    <recommendedName>
        <fullName evidence="7">Small-conductance mechanosensitive channel</fullName>
    </recommendedName>
</protein>
<dbReference type="Gene3D" id="2.30.30.60">
    <property type="match status" value="1"/>
</dbReference>
<reference evidence="9 10" key="1">
    <citation type="journal article" date="2018" name="Environ. Microbiol.">
        <title>Isolation and genomic characterization of Novimethylophilus kurashikiensis gen. nov. sp. nov., a new lanthanide-dependent methylotrophic species of Methylophilaceae.</title>
        <authorList>
            <person name="Lv H."/>
            <person name="Sahin N."/>
            <person name="Tani A."/>
        </authorList>
    </citation>
    <scope>NUCLEOTIDE SEQUENCE [LARGE SCALE GENOMIC DNA]</scope>
    <source>
        <strain evidence="9 10">La2-4</strain>
    </source>
</reference>
<dbReference type="Pfam" id="PF00924">
    <property type="entry name" value="MS_channel_2nd"/>
    <property type="match status" value="1"/>
</dbReference>
<feature type="transmembrane region" description="Helical" evidence="7">
    <location>
        <begin position="18"/>
        <end position="37"/>
    </location>
</feature>
<gene>
    <name evidence="9" type="ORF">NMK_0314</name>
</gene>
<dbReference type="Pfam" id="PF00027">
    <property type="entry name" value="cNMP_binding"/>
    <property type="match status" value="1"/>
</dbReference>
<keyword evidence="6 7" id="KW-0472">Membrane</keyword>
<dbReference type="SMART" id="SM00100">
    <property type="entry name" value="cNMP"/>
    <property type="match status" value="1"/>
</dbReference>
<sequence length="522" mass="59210">MGNLITDALDSWDTASRFAWHDGLGSLLLLVAALSLLMLHYRPSDRRSLFSTLLMLAFGLIGQLGAGFVSTRGFPAMAEGLHEAFRILEGLAVIRIFGMFIFRMLPPLVHLTPPRILEDIIVFLAYIAWGFVRLHTAGLDLSGIVTTSAVITAVLAFSMQDTLGNILGGLSLQFDNSIQIGDWIKVDDIVGKVVDIRWRYTAIETRNWETVIVPNSQLMRGKFAVLGRYSDREVQWRRWVWFNVGYQVSPSRVIETVQKAIRSADIPNVSKSPEPNCVLMDFTDSYGRYAVRYWLTDLQLDDPTDSEVRDHIYAALQRADIRLAVPEHSIHMITETEKHEQARHIRRLQERIDALHKVELFNSLHADELRTIAEKLKYAPFAKGDIITRQGAVAHWLYMLTDGEADVYLETPGQERRKLNTLHPGNFFGEMGLMMGAPRTATVIAATDVECYQLDKASFQEVLEHRPEMAEEISKILVSRRYGLDSLQQMIDDDTRVSQMAQQHQDVLSRIYEFFGIKAGSK</sequence>
<dbReference type="InterPro" id="IPR045275">
    <property type="entry name" value="MscS_archaea/bacteria_type"/>
</dbReference>
<dbReference type="Gene3D" id="1.10.287.1260">
    <property type="match status" value="1"/>
</dbReference>
<dbReference type="InterPro" id="IPR049278">
    <property type="entry name" value="MS_channel_C"/>
</dbReference>
<evidence type="ECO:0000256" key="1">
    <source>
        <dbReference type="ARBA" id="ARBA00004651"/>
    </source>
</evidence>
<dbReference type="SUPFAM" id="SSF50182">
    <property type="entry name" value="Sm-like ribonucleoproteins"/>
    <property type="match status" value="1"/>
</dbReference>
<dbReference type="GO" id="GO:0008381">
    <property type="term" value="F:mechanosensitive monoatomic ion channel activity"/>
    <property type="evidence" value="ECO:0007669"/>
    <property type="project" value="InterPro"/>
</dbReference>
<dbReference type="SUPFAM" id="SSF82689">
    <property type="entry name" value="Mechanosensitive channel protein MscS (YggB), C-terminal domain"/>
    <property type="match status" value="1"/>
</dbReference>
<keyword evidence="5 7" id="KW-1133">Transmembrane helix</keyword>
<dbReference type="PANTHER" id="PTHR30221:SF1">
    <property type="entry name" value="SMALL-CONDUCTANCE MECHANOSENSITIVE CHANNEL"/>
    <property type="match status" value="1"/>
</dbReference>
<feature type="transmembrane region" description="Helical" evidence="7">
    <location>
        <begin position="49"/>
        <end position="69"/>
    </location>
</feature>
<evidence type="ECO:0000256" key="7">
    <source>
        <dbReference type="RuleBase" id="RU369025"/>
    </source>
</evidence>
<keyword evidence="4 7" id="KW-0812">Transmembrane</keyword>
<dbReference type="OrthoDB" id="9769739at2"/>
<dbReference type="InterPro" id="IPR000595">
    <property type="entry name" value="cNMP-bd_dom"/>
</dbReference>
<evidence type="ECO:0000256" key="2">
    <source>
        <dbReference type="ARBA" id="ARBA00008017"/>
    </source>
</evidence>
<comment type="similarity">
    <text evidence="2 7">Belongs to the MscS (TC 1.A.23) family.</text>
</comment>
<dbReference type="GO" id="GO:0005886">
    <property type="term" value="C:plasma membrane"/>
    <property type="evidence" value="ECO:0007669"/>
    <property type="project" value="UniProtKB-SubCell"/>
</dbReference>
<dbReference type="InterPro" id="IPR018490">
    <property type="entry name" value="cNMP-bd_dom_sf"/>
</dbReference>
<feature type="domain" description="Cyclic nucleotide-binding" evidence="8">
    <location>
        <begin position="360"/>
        <end position="480"/>
    </location>
</feature>
<feature type="transmembrane region" description="Helical" evidence="7">
    <location>
        <begin position="116"/>
        <end position="132"/>
    </location>
</feature>
<dbReference type="RefSeq" id="WP_109014011.1">
    <property type="nucleotide sequence ID" value="NZ_BDOQ01000002.1"/>
</dbReference>
<dbReference type="CDD" id="cd00038">
    <property type="entry name" value="CAP_ED"/>
    <property type="match status" value="1"/>
</dbReference>
<proteinExistence type="inferred from homology"/>
<dbReference type="AlphaFoldDB" id="A0A2R5F406"/>
<dbReference type="PROSITE" id="PS00889">
    <property type="entry name" value="CNMP_BINDING_2"/>
    <property type="match status" value="1"/>
</dbReference>
<comment type="caution">
    <text evidence="9">The sequence shown here is derived from an EMBL/GenBank/DDBJ whole genome shotgun (WGS) entry which is preliminary data.</text>
</comment>
<dbReference type="SUPFAM" id="SSF51206">
    <property type="entry name" value="cAMP-binding domain-like"/>
    <property type="match status" value="1"/>
</dbReference>
<dbReference type="InterPro" id="IPR023408">
    <property type="entry name" value="MscS_beta-dom_sf"/>
</dbReference>
<keyword evidence="7" id="KW-0406">Ion transport</keyword>
<dbReference type="InterPro" id="IPR014710">
    <property type="entry name" value="RmlC-like_jellyroll"/>
</dbReference>
<keyword evidence="10" id="KW-1185">Reference proteome</keyword>
<feature type="transmembrane region" description="Helical" evidence="7">
    <location>
        <begin position="84"/>
        <end position="104"/>
    </location>
</feature>
<dbReference type="InterPro" id="IPR006685">
    <property type="entry name" value="MscS_channel_2nd"/>
</dbReference>
<dbReference type="Proteomes" id="UP000245081">
    <property type="component" value="Unassembled WGS sequence"/>
</dbReference>
<dbReference type="PROSITE" id="PS50042">
    <property type="entry name" value="CNMP_BINDING_3"/>
    <property type="match status" value="1"/>
</dbReference>
<keyword evidence="7" id="KW-0813">Transport</keyword>
<name>A0A2R5F406_9PROT</name>
<evidence type="ECO:0000313" key="10">
    <source>
        <dbReference type="Proteomes" id="UP000245081"/>
    </source>
</evidence>
<comment type="function">
    <text evidence="7">Mechanosensitive channel that participates in the regulation of osmotic pressure changes within the cell, opening in response to stretch forces in the membrane lipid bilayer, without the need for other proteins. Contributes to normal resistance to hypoosmotic shock. Forms an ion channel of 1.0 nanosiemens conductance with a slight preference for anions.</text>
</comment>
<dbReference type="InterPro" id="IPR018488">
    <property type="entry name" value="cNMP-bd_CS"/>
</dbReference>
<dbReference type="PRINTS" id="PR00103">
    <property type="entry name" value="CAMPKINASE"/>
</dbReference>
<comment type="subunit">
    <text evidence="7">Homoheptamer.</text>
</comment>
<accession>A0A2R5F406</accession>
<comment type="subcellular location">
    <subcellularLocation>
        <location evidence="7">Cell inner membrane</location>
        <topology evidence="7">Multi-pass membrane protein</topology>
    </subcellularLocation>
    <subcellularLocation>
        <location evidence="1">Cell membrane</location>
        <topology evidence="1">Multi-pass membrane protein</topology>
    </subcellularLocation>
</comment>
<dbReference type="Gene3D" id="3.30.70.100">
    <property type="match status" value="1"/>
</dbReference>
<evidence type="ECO:0000256" key="5">
    <source>
        <dbReference type="ARBA" id="ARBA00022989"/>
    </source>
</evidence>
<keyword evidence="7" id="KW-0407">Ion channel</keyword>
<organism evidence="9 10">
    <name type="scientific">Novimethylophilus kurashikiensis</name>
    <dbReference type="NCBI Taxonomy" id="1825523"/>
    <lineage>
        <taxon>Bacteria</taxon>
        <taxon>Pseudomonadati</taxon>
        <taxon>Pseudomonadota</taxon>
        <taxon>Betaproteobacteria</taxon>
        <taxon>Nitrosomonadales</taxon>
        <taxon>Methylophilaceae</taxon>
        <taxon>Novimethylophilus</taxon>
    </lineage>
</organism>
<evidence type="ECO:0000256" key="3">
    <source>
        <dbReference type="ARBA" id="ARBA00022475"/>
    </source>
</evidence>
<dbReference type="InterPro" id="IPR011066">
    <property type="entry name" value="MscS_channel_C_sf"/>
</dbReference>
<dbReference type="InterPro" id="IPR010920">
    <property type="entry name" value="LSM_dom_sf"/>
</dbReference>
<keyword evidence="7" id="KW-0997">Cell inner membrane</keyword>
<dbReference type="Gene3D" id="2.60.120.10">
    <property type="entry name" value="Jelly Rolls"/>
    <property type="match status" value="1"/>
</dbReference>
<evidence type="ECO:0000313" key="9">
    <source>
        <dbReference type="EMBL" id="GBG12779.1"/>
    </source>
</evidence>
<evidence type="ECO:0000256" key="6">
    <source>
        <dbReference type="ARBA" id="ARBA00023136"/>
    </source>
</evidence>
<dbReference type="EMBL" id="BDOQ01000002">
    <property type="protein sequence ID" value="GBG12779.1"/>
    <property type="molecule type" value="Genomic_DNA"/>
</dbReference>
<evidence type="ECO:0000256" key="4">
    <source>
        <dbReference type="ARBA" id="ARBA00022692"/>
    </source>
</evidence>
<dbReference type="PANTHER" id="PTHR30221">
    <property type="entry name" value="SMALL-CONDUCTANCE MECHANOSENSITIVE CHANNEL"/>
    <property type="match status" value="1"/>
</dbReference>
<dbReference type="Pfam" id="PF21082">
    <property type="entry name" value="MS_channel_3rd"/>
    <property type="match status" value="1"/>
</dbReference>